<evidence type="ECO:0000256" key="5">
    <source>
        <dbReference type="ARBA" id="ARBA00023136"/>
    </source>
</evidence>
<proteinExistence type="inferred from homology"/>
<evidence type="ECO:0000256" key="4">
    <source>
        <dbReference type="ARBA" id="ARBA00022989"/>
    </source>
</evidence>
<evidence type="ECO:0000256" key="6">
    <source>
        <dbReference type="SAM" id="MobiDB-lite"/>
    </source>
</evidence>
<feature type="transmembrane region" description="Helical" evidence="7">
    <location>
        <begin position="47"/>
        <end position="69"/>
    </location>
</feature>
<evidence type="ECO:0000256" key="7">
    <source>
        <dbReference type="SAM" id="Phobius"/>
    </source>
</evidence>
<dbReference type="OrthoDB" id="408493at2759"/>
<dbReference type="AlphaFoldDB" id="A0A830HZ03"/>
<dbReference type="SUPFAM" id="SSF103481">
    <property type="entry name" value="Multidrug resistance efflux transporter EmrE"/>
    <property type="match status" value="1"/>
</dbReference>
<evidence type="ECO:0000256" key="2">
    <source>
        <dbReference type="ARBA" id="ARBA00006447"/>
    </source>
</evidence>
<comment type="caution">
    <text evidence="8">The sequence shown here is derived from an EMBL/GenBank/DDBJ whole genome shotgun (WGS) entry which is preliminary data.</text>
</comment>
<sequence length="284" mass="31420">MLSKALRSGERVNMTTQTSSILLFPIPSIIYVVHNNVQFYIMNYVDAATYQILGNLKIVTTGVLFYLFLNKPLSKPQWMAIVLLTVGATMSQVKGCGDSVFSWPIQGYLFGILSAFLSAFAGIYTEFLLKKNNDNLYWQNVQLYGFGALFNMLRLMYDFGPLSFLSELTRGFNYVVWLIIANFAFAGLMISWIQKYADSILKVYATSSAMFITAVISIALFGLEPSLQLFLGIITATISLLLYYLPLAPASAAPVVTVRSREKIVGGGSSSSLDEEAGKKNSED</sequence>
<comment type="subcellular location">
    <subcellularLocation>
        <location evidence="1">Membrane</location>
        <topology evidence="1">Multi-pass membrane protein</topology>
    </subcellularLocation>
</comment>
<dbReference type="GO" id="GO:0015165">
    <property type="term" value="F:pyrimidine nucleotide-sugar transmembrane transporter activity"/>
    <property type="evidence" value="ECO:0007669"/>
    <property type="project" value="InterPro"/>
</dbReference>
<organism evidence="8 9">
    <name type="scientific">Pycnococcus provasolii</name>
    <dbReference type="NCBI Taxonomy" id="41880"/>
    <lineage>
        <taxon>Eukaryota</taxon>
        <taxon>Viridiplantae</taxon>
        <taxon>Chlorophyta</taxon>
        <taxon>Pseudoscourfieldiophyceae</taxon>
        <taxon>Pseudoscourfieldiales</taxon>
        <taxon>Pycnococcaceae</taxon>
        <taxon>Pycnococcus</taxon>
    </lineage>
</organism>
<evidence type="ECO:0000256" key="1">
    <source>
        <dbReference type="ARBA" id="ARBA00004141"/>
    </source>
</evidence>
<dbReference type="InterPro" id="IPR037185">
    <property type="entry name" value="EmrE-like"/>
</dbReference>
<keyword evidence="4 7" id="KW-1133">Transmembrane helix</keyword>
<feature type="transmembrane region" description="Helical" evidence="7">
    <location>
        <begin position="136"/>
        <end position="154"/>
    </location>
</feature>
<gene>
    <name evidence="8" type="ORF">PPROV_001121000</name>
</gene>
<dbReference type="EMBL" id="BNJQ01000042">
    <property type="protein sequence ID" value="GHP12482.1"/>
    <property type="molecule type" value="Genomic_DNA"/>
</dbReference>
<feature type="transmembrane region" description="Helical" evidence="7">
    <location>
        <begin position="76"/>
        <end position="93"/>
    </location>
</feature>
<feature type="transmembrane region" description="Helical" evidence="7">
    <location>
        <begin position="174"/>
        <end position="193"/>
    </location>
</feature>
<keyword evidence="9" id="KW-1185">Reference proteome</keyword>
<dbReference type="PIRSF" id="PIRSF005799">
    <property type="entry name" value="UDP-gal_transpt"/>
    <property type="match status" value="1"/>
</dbReference>
<evidence type="ECO:0000313" key="9">
    <source>
        <dbReference type="Proteomes" id="UP000660262"/>
    </source>
</evidence>
<dbReference type="GO" id="GO:0000139">
    <property type="term" value="C:Golgi membrane"/>
    <property type="evidence" value="ECO:0007669"/>
    <property type="project" value="InterPro"/>
</dbReference>
<dbReference type="Pfam" id="PF04142">
    <property type="entry name" value="Nuc_sug_transp"/>
    <property type="match status" value="1"/>
</dbReference>
<feature type="transmembrane region" description="Helical" evidence="7">
    <location>
        <begin position="200"/>
        <end position="221"/>
    </location>
</feature>
<reference evidence="8" key="1">
    <citation type="submission" date="2020-10" db="EMBL/GenBank/DDBJ databases">
        <title>Unveiling of a novel bifunctional photoreceptor, Dualchrome1, isolated from a cosmopolitan green alga.</title>
        <authorList>
            <person name="Suzuki S."/>
            <person name="Kawachi M."/>
        </authorList>
    </citation>
    <scope>NUCLEOTIDE SEQUENCE</scope>
    <source>
        <strain evidence="8">NIES 2893</strain>
    </source>
</reference>
<dbReference type="PANTHER" id="PTHR10231">
    <property type="entry name" value="NUCLEOTIDE-SUGAR TRANSMEMBRANE TRANSPORTER"/>
    <property type="match status" value="1"/>
</dbReference>
<keyword evidence="5 7" id="KW-0472">Membrane</keyword>
<keyword evidence="3 7" id="KW-0812">Transmembrane</keyword>
<dbReference type="Proteomes" id="UP000660262">
    <property type="component" value="Unassembled WGS sequence"/>
</dbReference>
<comment type="similarity">
    <text evidence="2">Belongs to the nucleotide-sugar transporter family. CMP-Sialate:CMP antiporter (TC 2.A.7.12) subfamily.</text>
</comment>
<accession>A0A830HZ03</accession>
<feature type="transmembrane region" description="Helical" evidence="7">
    <location>
        <begin position="105"/>
        <end position="124"/>
    </location>
</feature>
<evidence type="ECO:0008006" key="10">
    <source>
        <dbReference type="Google" id="ProtNLM"/>
    </source>
</evidence>
<evidence type="ECO:0000313" key="8">
    <source>
        <dbReference type="EMBL" id="GHP12482.1"/>
    </source>
</evidence>
<feature type="transmembrane region" description="Helical" evidence="7">
    <location>
        <begin position="21"/>
        <end position="41"/>
    </location>
</feature>
<protein>
    <recommendedName>
        <fullName evidence="10">CMP-sialic acid transporter</fullName>
    </recommendedName>
</protein>
<name>A0A830HZ03_9CHLO</name>
<dbReference type="NCBIfam" id="TIGR00803">
    <property type="entry name" value="nst"/>
    <property type="match status" value="1"/>
</dbReference>
<dbReference type="InterPro" id="IPR007271">
    <property type="entry name" value="Nuc_sug_transpt"/>
</dbReference>
<feature type="region of interest" description="Disordered" evidence="6">
    <location>
        <begin position="263"/>
        <end position="284"/>
    </location>
</feature>
<feature type="transmembrane region" description="Helical" evidence="7">
    <location>
        <begin position="227"/>
        <end position="245"/>
    </location>
</feature>
<evidence type="ECO:0000256" key="3">
    <source>
        <dbReference type="ARBA" id="ARBA00022692"/>
    </source>
</evidence>